<dbReference type="Proteomes" id="UP000253594">
    <property type="component" value="Unassembled WGS sequence"/>
</dbReference>
<dbReference type="EMBL" id="QORE01001265">
    <property type="protein sequence ID" value="RCI71719.1"/>
    <property type="molecule type" value="Genomic_DNA"/>
</dbReference>
<sequence length="74" mass="8220">MLHPTFLTRLRFRSADNAGGVIRPTRLTQRVIGHSSSLGAPYPPVWGTRYPGIHELNSSVIFPGSGFSHESFRQ</sequence>
<evidence type="ECO:0000313" key="1">
    <source>
        <dbReference type="EMBL" id="RCI71719.1"/>
    </source>
</evidence>
<evidence type="ECO:0000313" key="2">
    <source>
        <dbReference type="Proteomes" id="UP000253594"/>
    </source>
</evidence>
<comment type="caution">
    <text evidence="1">The sequence shown here is derived from an EMBL/GenBank/DDBJ whole genome shotgun (WGS) entry which is preliminary data.</text>
</comment>
<name>A0A367M2Y7_PSEAI</name>
<gene>
    <name evidence="1" type="ORF">DT376_27585</name>
</gene>
<dbReference type="AlphaFoldDB" id="A0A367M2Y7"/>
<proteinExistence type="predicted"/>
<accession>A0A367M2Y7</accession>
<protein>
    <submittedName>
        <fullName evidence="1">Uncharacterized protein</fullName>
    </submittedName>
</protein>
<organism evidence="1 2">
    <name type="scientific">Pseudomonas aeruginosa</name>
    <dbReference type="NCBI Taxonomy" id="287"/>
    <lineage>
        <taxon>Bacteria</taxon>
        <taxon>Pseudomonadati</taxon>
        <taxon>Pseudomonadota</taxon>
        <taxon>Gammaproteobacteria</taxon>
        <taxon>Pseudomonadales</taxon>
        <taxon>Pseudomonadaceae</taxon>
        <taxon>Pseudomonas</taxon>
    </lineage>
</organism>
<reference evidence="1 2" key="1">
    <citation type="submission" date="2018-07" db="EMBL/GenBank/DDBJ databases">
        <title>Mechanisms of high-level aminoglycoside resistance among Gram-negative pathogens in Brazil.</title>
        <authorList>
            <person name="Ballaben A.S."/>
            <person name="Darini A.L.C."/>
            <person name="Doi Y."/>
        </authorList>
    </citation>
    <scope>NUCLEOTIDE SEQUENCE [LARGE SCALE GENOMIC DNA]</scope>
    <source>
        <strain evidence="1 2">B2-305</strain>
    </source>
</reference>